<evidence type="ECO:0000313" key="3">
    <source>
        <dbReference type="Proteomes" id="UP000016160"/>
    </source>
</evidence>
<keyword evidence="1" id="KW-0472">Membrane</keyword>
<keyword evidence="3" id="KW-1185">Reference proteome</keyword>
<gene>
    <name evidence="2" type="ORF">BN863_28510</name>
</gene>
<dbReference type="Proteomes" id="UP000016160">
    <property type="component" value="Chromosome"/>
</dbReference>
<accession>T2KPY4</accession>
<name>T2KPY4_FORAG</name>
<dbReference type="HOGENOM" id="CLU_2108035_0_0_10"/>
<organism evidence="2 3">
    <name type="scientific">Formosa agariphila (strain DSM 15362 / KCTC 12365 / LMG 23005 / KMM 3901 / M-2Alg 35-1)</name>
    <dbReference type="NCBI Taxonomy" id="1347342"/>
    <lineage>
        <taxon>Bacteria</taxon>
        <taxon>Pseudomonadati</taxon>
        <taxon>Bacteroidota</taxon>
        <taxon>Flavobacteriia</taxon>
        <taxon>Flavobacteriales</taxon>
        <taxon>Flavobacteriaceae</taxon>
        <taxon>Formosa</taxon>
    </lineage>
</organism>
<evidence type="ECO:0000256" key="1">
    <source>
        <dbReference type="SAM" id="Phobius"/>
    </source>
</evidence>
<dbReference type="OrthoDB" id="9924068at2"/>
<reference evidence="2 3" key="1">
    <citation type="journal article" date="2013" name="Appl. Environ. Microbiol.">
        <title>The genome of the alga-associated marine flavobacterium Formosa agariphila KMM 3901T reveals a broad potential for degradation of algal polysaccharides.</title>
        <authorList>
            <person name="Mann A.J."/>
            <person name="Hahnke R.L."/>
            <person name="Huang S."/>
            <person name="Werner J."/>
            <person name="Xing P."/>
            <person name="Barbeyron T."/>
            <person name="Huettel B."/>
            <person name="Stueber K."/>
            <person name="Reinhardt R."/>
            <person name="Harder J."/>
            <person name="Gloeckner F.O."/>
            <person name="Amann R.I."/>
            <person name="Teeling H."/>
        </authorList>
    </citation>
    <scope>NUCLEOTIDE SEQUENCE [LARGE SCALE GENOMIC DNA]</scope>
    <source>
        <strain evidence="3">DSM 15362 / KCTC 12365 / LMG 23005 / KMM 3901</strain>
    </source>
</reference>
<evidence type="ECO:0000313" key="2">
    <source>
        <dbReference type="EMBL" id="CDF80563.1"/>
    </source>
</evidence>
<dbReference type="EMBL" id="HG315671">
    <property type="protein sequence ID" value="CDF80563.1"/>
    <property type="molecule type" value="Genomic_DNA"/>
</dbReference>
<dbReference type="STRING" id="1347342.BN863_28510"/>
<feature type="transmembrane region" description="Helical" evidence="1">
    <location>
        <begin position="6"/>
        <end position="24"/>
    </location>
</feature>
<sequence length="118" mass="14069">MIEVLKPYISEIILGIGGLGAWLFERKKRIQGFKQDDADLTSKIQGIYKDMVADSDASLDKMRGDMELLKKRQGEIDEQWRQKIQQVERRWQTKYSRLQKSYNELLKEFEEYKLAHEK</sequence>
<protein>
    <submittedName>
        <fullName evidence="2">Uncharacterized protein</fullName>
    </submittedName>
</protein>
<dbReference type="AlphaFoldDB" id="T2KPY4"/>
<dbReference type="RefSeq" id="WP_038531815.1">
    <property type="nucleotide sequence ID" value="NZ_HG315671.1"/>
</dbReference>
<keyword evidence="1" id="KW-0812">Transmembrane</keyword>
<dbReference type="eggNOG" id="ENOG502ZFG0">
    <property type="taxonomic scope" value="Bacteria"/>
</dbReference>
<proteinExistence type="predicted"/>
<dbReference type="PATRIC" id="fig|1347342.6.peg.2870"/>
<keyword evidence="1" id="KW-1133">Transmembrane helix</keyword>